<protein>
    <recommendedName>
        <fullName evidence="1">Ice-binding protein C-terminal domain-containing protein</fullName>
    </recommendedName>
</protein>
<reference evidence="2" key="1">
    <citation type="journal article" date="2015" name="Nature">
        <title>Complex archaea that bridge the gap between prokaryotes and eukaryotes.</title>
        <authorList>
            <person name="Spang A."/>
            <person name="Saw J.H."/>
            <person name="Jorgensen S.L."/>
            <person name="Zaremba-Niedzwiedzka K."/>
            <person name="Martijn J."/>
            <person name="Lind A.E."/>
            <person name="van Eijk R."/>
            <person name="Schleper C."/>
            <person name="Guy L."/>
            <person name="Ettema T.J."/>
        </authorList>
    </citation>
    <scope>NUCLEOTIDE SEQUENCE</scope>
</reference>
<dbReference type="InterPro" id="IPR013424">
    <property type="entry name" value="Ice-binding_C"/>
</dbReference>
<dbReference type="NCBIfam" id="TIGR02595">
    <property type="entry name" value="PEP_CTERM"/>
    <property type="match status" value="1"/>
</dbReference>
<comment type="caution">
    <text evidence="2">The sequence shown here is derived from an EMBL/GenBank/DDBJ whole genome shotgun (WGS) entry which is preliminary data.</text>
</comment>
<name>A0A0F9XD47_9ZZZZ</name>
<accession>A0A0F9XD47</accession>
<dbReference type="InterPro" id="IPR017756">
    <property type="entry name" value="TM_Gly-Cys-Arg_CS"/>
</dbReference>
<dbReference type="NCBIfam" id="TIGR03382">
    <property type="entry name" value="GC_trans_RRR"/>
    <property type="match status" value="1"/>
</dbReference>
<evidence type="ECO:0000313" key="2">
    <source>
        <dbReference type="EMBL" id="KKN96931.1"/>
    </source>
</evidence>
<dbReference type="Pfam" id="PF07589">
    <property type="entry name" value="PEP-CTERM"/>
    <property type="match status" value="1"/>
</dbReference>
<evidence type="ECO:0000259" key="1">
    <source>
        <dbReference type="Pfam" id="PF07589"/>
    </source>
</evidence>
<organism evidence="2">
    <name type="scientific">marine sediment metagenome</name>
    <dbReference type="NCBI Taxonomy" id="412755"/>
    <lineage>
        <taxon>unclassified sequences</taxon>
        <taxon>metagenomes</taxon>
        <taxon>ecological metagenomes</taxon>
    </lineage>
</organism>
<dbReference type="EMBL" id="LAZR01000061">
    <property type="protein sequence ID" value="KKN96931.1"/>
    <property type="molecule type" value="Genomic_DNA"/>
</dbReference>
<proteinExistence type="predicted"/>
<dbReference type="AlphaFoldDB" id="A0A0F9XD47"/>
<gene>
    <name evidence="2" type="ORF">LCGC14_0161810</name>
</gene>
<feature type="domain" description="Ice-binding protein C-terminal" evidence="1">
    <location>
        <begin position="225"/>
        <end position="246"/>
    </location>
</feature>
<sequence length="247" mass="26517">MKRFLCVCACVLLVGSGVSLADFDVAPGWDLFVTQPGSTFMGYEWEGVPLGVFDFGGTIGVQPTDDVDTIMERIDPATVLGPSQTATIDIELVALQLQSIAPIDLGAGLDFHFVTLQPGNPSTGTMDITFDSGDGGMFDSIFNLFFDIRIGALNGPIIWSAPPNPFPPMVSVGNPWSRIPPDNGAVIIEGVNRFLKGPELRDWDFWPIGPLEHDATGAGHHVVETPEPATMSLLALGGLALLRRRRK</sequence>